<dbReference type="AlphaFoldDB" id="A0A251QAB8"/>
<dbReference type="Gramene" id="ONI20723">
    <property type="protein sequence ID" value="ONI20723"/>
    <property type="gene ID" value="PRUPE_2G030900"/>
</dbReference>
<proteinExistence type="predicted"/>
<evidence type="ECO:0000313" key="1">
    <source>
        <dbReference type="EMBL" id="ONI20723.1"/>
    </source>
</evidence>
<accession>A0A251QAB8</accession>
<protein>
    <submittedName>
        <fullName evidence="1">Uncharacterized protein</fullName>
    </submittedName>
</protein>
<gene>
    <name evidence="1" type="ORF">PRUPE_2G030900</name>
</gene>
<evidence type="ECO:0000313" key="2">
    <source>
        <dbReference type="Proteomes" id="UP000006882"/>
    </source>
</evidence>
<dbReference type="EMBL" id="CM007652">
    <property type="protein sequence ID" value="ONI20723.1"/>
    <property type="molecule type" value="Genomic_DNA"/>
</dbReference>
<reference evidence="1 2" key="1">
    <citation type="journal article" date="2013" name="Nat. Genet.">
        <title>The high-quality draft genome of peach (Prunus persica) identifies unique patterns of genetic diversity, domestication and genome evolution.</title>
        <authorList>
            <consortium name="International Peach Genome Initiative"/>
            <person name="Verde I."/>
            <person name="Abbott A.G."/>
            <person name="Scalabrin S."/>
            <person name="Jung S."/>
            <person name="Shu S."/>
            <person name="Marroni F."/>
            <person name="Zhebentyayeva T."/>
            <person name="Dettori M.T."/>
            <person name="Grimwood J."/>
            <person name="Cattonaro F."/>
            <person name="Zuccolo A."/>
            <person name="Rossini L."/>
            <person name="Jenkins J."/>
            <person name="Vendramin E."/>
            <person name="Meisel L.A."/>
            <person name="Decroocq V."/>
            <person name="Sosinski B."/>
            <person name="Prochnik S."/>
            <person name="Mitros T."/>
            <person name="Policriti A."/>
            <person name="Cipriani G."/>
            <person name="Dondini L."/>
            <person name="Ficklin S."/>
            <person name="Goodstein D.M."/>
            <person name="Xuan P."/>
            <person name="Del Fabbro C."/>
            <person name="Aramini V."/>
            <person name="Copetti D."/>
            <person name="Gonzalez S."/>
            <person name="Horner D.S."/>
            <person name="Falchi R."/>
            <person name="Lucas S."/>
            <person name="Mica E."/>
            <person name="Maldonado J."/>
            <person name="Lazzari B."/>
            <person name="Bielenberg D."/>
            <person name="Pirona R."/>
            <person name="Miculan M."/>
            <person name="Barakat A."/>
            <person name="Testolin R."/>
            <person name="Stella A."/>
            <person name="Tartarini S."/>
            <person name="Tonutti P."/>
            <person name="Arus P."/>
            <person name="Orellana A."/>
            <person name="Wells C."/>
            <person name="Main D."/>
            <person name="Vizzotto G."/>
            <person name="Silva H."/>
            <person name="Salamini F."/>
            <person name="Schmutz J."/>
            <person name="Morgante M."/>
            <person name="Rokhsar D.S."/>
        </authorList>
    </citation>
    <scope>NUCLEOTIDE SEQUENCE [LARGE SCALE GENOMIC DNA]</scope>
    <source>
        <strain evidence="2">cv. Nemared</strain>
    </source>
</reference>
<dbReference type="Proteomes" id="UP000006882">
    <property type="component" value="Chromosome G2"/>
</dbReference>
<sequence>MKKWLLYKWFSFHNWYRRMTRLLEGWNLEDWNRWREWLLEEGLWWKWLLYNGNLR</sequence>
<keyword evidence="2" id="KW-1185">Reference proteome</keyword>
<name>A0A251QAB8_PRUPE</name>
<organism evidence="1 2">
    <name type="scientific">Prunus persica</name>
    <name type="common">Peach</name>
    <name type="synonym">Amygdalus persica</name>
    <dbReference type="NCBI Taxonomy" id="3760"/>
    <lineage>
        <taxon>Eukaryota</taxon>
        <taxon>Viridiplantae</taxon>
        <taxon>Streptophyta</taxon>
        <taxon>Embryophyta</taxon>
        <taxon>Tracheophyta</taxon>
        <taxon>Spermatophyta</taxon>
        <taxon>Magnoliopsida</taxon>
        <taxon>eudicotyledons</taxon>
        <taxon>Gunneridae</taxon>
        <taxon>Pentapetalae</taxon>
        <taxon>rosids</taxon>
        <taxon>fabids</taxon>
        <taxon>Rosales</taxon>
        <taxon>Rosaceae</taxon>
        <taxon>Amygdaloideae</taxon>
        <taxon>Amygdaleae</taxon>
        <taxon>Prunus</taxon>
    </lineage>
</organism>